<evidence type="ECO:0000256" key="4">
    <source>
        <dbReference type="ARBA" id="ARBA00005189"/>
    </source>
</evidence>
<feature type="region of interest" description="Disordered" evidence="19">
    <location>
        <begin position="1"/>
        <end position="24"/>
    </location>
</feature>
<evidence type="ECO:0000256" key="10">
    <source>
        <dbReference type="ARBA" id="ARBA00022679"/>
    </source>
</evidence>
<evidence type="ECO:0000256" key="20">
    <source>
        <dbReference type="SAM" id="Phobius"/>
    </source>
</evidence>
<evidence type="ECO:0000256" key="6">
    <source>
        <dbReference type="ARBA" id="ARBA00012487"/>
    </source>
</evidence>
<keyword evidence="12 18" id="KW-0548">Nucleotidyltransferase</keyword>
<evidence type="ECO:0000256" key="19">
    <source>
        <dbReference type="SAM" id="MobiDB-lite"/>
    </source>
</evidence>
<feature type="compositionally biased region" description="Low complexity" evidence="19">
    <location>
        <begin position="9"/>
        <end position="22"/>
    </location>
</feature>
<evidence type="ECO:0000256" key="13">
    <source>
        <dbReference type="ARBA" id="ARBA00022989"/>
    </source>
</evidence>
<evidence type="ECO:0000256" key="12">
    <source>
        <dbReference type="ARBA" id="ARBA00022695"/>
    </source>
</evidence>
<evidence type="ECO:0000256" key="14">
    <source>
        <dbReference type="ARBA" id="ARBA00023098"/>
    </source>
</evidence>
<evidence type="ECO:0000256" key="8">
    <source>
        <dbReference type="ARBA" id="ARBA00022475"/>
    </source>
</evidence>
<keyword evidence="15 20" id="KW-0472">Membrane</keyword>
<gene>
    <name evidence="21" type="ORF">CAXC1_30003</name>
</gene>
<evidence type="ECO:0000256" key="17">
    <source>
        <dbReference type="ARBA" id="ARBA00023264"/>
    </source>
</evidence>
<evidence type="ECO:0000256" key="3">
    <source>
        <dbReference type="ARBA" id="ARBA00005119"/>
    </source>
</evidence>
<comment type="pathway">
    <text evidence="3 18">Phospholipid metabolism; CDP-diacylglycerol biosynthesis; CDP-diacylglycerol from sn-glycerol 3-phosphate: step 3/3.</text>
</comment>
<accession>A0ABP0EWH0</accession>
<keyword evidence="16" id="KW-0594">Phospholipid biosynthesis</keyword>
<dbReference type="GO" id="GO:0004605">
    <property type="term" value="F:phosphatidate cytidylyltransferase activity"/>
    <property type="evidence" value="ECO:0007669"/>
    <property type="project" value="UniProtKB-EC"/>
</dbReference>
<feature type="transmembrane region" description="Helical" evidence="20">
    <location>
        <begin position="172"/>
        <end position="191"/>
    </location>
</feature>
<dbReference type="PROSITE" id="PS01315">
    <property type="entry name" value="CDS"/>
    <property type="match status" value="1"/>
</dbReference>
<proteinExistence type="inferred from homology"/>
<comment type="subcellular location">
    <subcellularLocation>
        <location evidence="2">Cell membrane</location>
        <topology evidence="2">Multi-pass membrane protein</topology>
    </subcellularLocation>
</comment>
<keyword evidence="13 20" id="KW-1133">Transmembrane helix</keyword>
<dbReference type="EC" id="2.7.7.41" evidence="6 18"/>
<keyword evidence="11 18" id="KW-0812">Transmembrane</keyword>
<dbReference type="InterPro" id="IPR000374">
    <property type="entry name" value="PC_trans"/>
</dbReference>
<sequence length="303" mass="34027">MVGGMHIVNKNNTKNMENNSNKASINDEDELLVDDENSVVNHIQDEQQSTTSSKSIKNTNNKIFAQKKLLQIKQHYHNQMKKNVSSDLTKRSFSAMIMIILVILALIQKNFFFTVLILVLTDQALNEARCAISNSYNPNAKPHFIKSYTCWRFIIITTFVSIVFIRHSTSGAINLLWLLISIAAIDTSAYFIGKNFGNKKILPNISPNKTYAGLTAGWIAALLVGLFFYGIKDNIGIIKICTIQTVMLILAQFGDFYESTFKRLCNIKDTGKLLPGHGGILDRIDGFLFTSMFMAAMILLKII</sequence>
<dbReference type="PANTHER" id="PTHR46382">
    <property type="entry name" value="PHOSPHATIDATE CYTIDYLYLTRANSFERASE"/>
    <property type="match status" value="1"/>
</dbReference>
<comment type="caution">
    <text evidence="21">The sequence shown here is derived from an EMBL/GenBank/DDBJ whole genome shotgun (WGS) entry which is preliminary data.</text>
</comment>
<evidence type="ECO:0000256" key="1">
    <source>
        <dbReference type="ARBA" id="ARBA00001698"/>
    </source>
</evidence>
<evidence type="ECO:0000256" key="5">
    <source>
        <dbReference type="ARBA" id="ARBA00010185"/>
    </source>
</evidence>
<keyword evidence="9" id="KW-0444">Lipid biosynthesis</keyword>
<evidence type="ECO:0000256" key="15">
    <source>
        <dbReference type="ARBA" id="ARBA00023136"/>
    </source>
</evidence>
<reference evidence="21 22" key="1">
    <citation type="submission" date="2024-01" db="EMBL/GenBank/DDBJ databases">
        <authorList>
            <person name="Kunselman E."/>
        </authorList>
    </citation>
    <scope>NUCLEOTIDE SEQUENCE [LARGE SCALE GENOMIC DNA]</scope>
    <source>
        <strain evidence="21">2 abalone samples</strain>
    </source>
</reference>
<keyword evidence="22" id="KW-1185">Reference proteome</keyword>
<comment type="similarity">
    <text evidence="5 18">Belongs to the CDS family.</text>
</comment>
<evidence type="ECO:0000256" key="11">
    <source>
        <dbReference type="ARBA" id="ARBA00022692"/>
    </source>
</evidence>
<dbReference type="Proteomes" id="UP001314181">
    <property type="component" value="Unassembled WGS sequence"/>
</dbReference>
<evidence type="ECO:0000256" key="16">
    <source>
        <dbReference type="ARBA" id="ARBA00023209"/>
    </source>
</evidence>
<keyword evidence="8" id="KW-1003">Cell membrane</keyword>
<feature type="transmembrane region" description="Helical" evidence="20">
    <location>
        <begin position="95"/>
        <end position="119"/>
    </location>
</feature>
<evidence type="ECO:0000256" key="18">
    <source>
        <dbReference type="RuleBase" id="RU003938"/>
    </source>
</evidence>
<comment type="pathway">
    <text evidence="4">Lipid metabolism.</text>
</comment>
<comment type="catalytic activity">
    <reaction evidence="1 18">
        <text>a 1,2-diacyl-sn-glycero-3-phosphate + CTP + H(+) = a CDP-1,2-diacyl-sn-glycerol + diphosphate</text>
        <dbReference type="Rhea" id="RHEA:16229"/>
        <dbReference type="ChEBI" id="CHEBI:15378"/>
        <dbReference type="ChEBI" id="CHEBI:33019"/>
        <dbReference type="ChEBI" id="CHEBI:37563"/>
        <dbReference type="ChEBI" id="CHEBI:58332"/>
        <dbReference type="ChEBI" id="CHEBI:58608"/>
        <dbReference type="EC" id="2.7.7.41"/>
    </reaction>
</comment>
<feature type="transmembrane region" description="Helical" evidence="20">
    <location>
        <begin position="145"/>
        <end position="165"/>
    </location>
</feature>
<dbReference type="EMBL" id="CAWVOK010000029">
    <property type="protein sequence ID" value="CAK8163401.1"/>
    <property type="molecule type" value="Genomic_DNA"/>
</dbReference>
<evidence type="ECO:0000256" key="2">
    <source>
        <dbReference type="ARBA" id="ARBA00004651"/>
    </source>
</evidence>
<keyword evidence="17" id="KW-1208">Phospholipid metabolism</keyword>
<evidence type="ECO:0000313" key="22">
    <source>
        <dbReference type="Proteomes" id="UP001314181"/>
    </source>
</evidence>
<keyword evidence="10 18" id="KW-0808">Transferase</keyword>
<evidence type="ECO:0000256" key="7">
    <source>
        <dbReference type="ARBA" id="ARBA00019373"/>
    </source>
</evidence>
<dbReference type="Pfam" id="PF01148">
    <property type="entry name" value="CTP_transf_1"/>
    <property type="match status" value="1"/>
</dbReference>
<feature type="transmembrane region" description="Helical" evidence="20">
    <location>
        <begin position="211"/>
        <end position="229"/>
    </location>
</feature>
<keyword evidence="14" id="KW-0443">Lipid metabolism</keyword>
<dbReference type="PANTHER" id="PTHR46382:SF1">
    <property type="entry name" value="PHOSPHATIDATE CYTIDYLYLTRANSFERASE"/>
    <property type="match status" value="1"/>
</dbReference>
<organism evidence="21 22">
    <name type="scientific">Candidatus Xenohaliotis californiensis</name>
    <dbReference type="NCBI Taxonomy" id="84677"/>
    <lineage>
        <taxon>Bacteria</taxon>
        <taxon>Pseudomonadati</taxon>
        <taxon>Pseudomonadota</taxon>
        <taxon>Alphaproteobacteria</taxon>
        <taxon>Rickettsiales</taxon>
        <taxon>Anaplasmataceae</taxon>
        <taxon>Candidatus Xenohaliotis</taxon>
    </lineage>
</organism>
<name>A0ABP0EWH0_9RICK</name>
<evidence type="ECO:0000256" key="9">
    <source>
        <dbReference type="ARBA" id="ARBA00022516"/>
    </source>
</evidence>
<protein>
    <recommendedName>
        <fullName evidence="7 18">Phosphatidate cytidylyltransferase</fullName>
        <ecNumber evidence="6 18">2.7.7.41</ecNumber>
    </recommendedName>
</protein>
<evidence type="ECO:0000313" key="21">
    <source>
        <dbReference type="EMBL" id="CAK8163401.1"/>
    </source>
</evidence>